<dbReference type="EMBL" id="JACEIK010000003">
    <property type="protein sequence ID" value="MCD7445991.1"/>
    <property type="molecule type" value="Genomic_DNA"/>
</dbReference>
<dbReference type="Gene3D" id="1.10.510.10">
    <property type="entry name" value="Transferase(Phosphotransferase) domain 1"/>
    <property type="match status" value="1"/>
</dbReference>
<evidence type="ECO:0000313" key="3">
    <source>
        <dbReference type="Proteomes" id="UP000823775"/>
    </source>
</evidence>
<keyword evidence="3" id="KW-1185">Reference proteome</keyword>
<protein>
    <recommendedName>
        <fullName evidence="4">Protein kinase domain-containing protein</fullName>
    </recommendedName>
</protein>
<dbReference type="InterPro" id="IPR051824">
    <property type="entry name" value="LRR_Rcpt-Like_S/T_Kinase"/>
</dbReference>
<dbReference type="PANTHER" id="PTHR48006">
    <property type="entry name" value="LEUCINE-RICH REPEAT-CONTAINING PROTEIN DDB_G0281931-RELATED"/>
    <property type="match status" value="1"/>
</dbReference>
<evidence type="ECO:0008006" key="4">
    <source>
        <dbReference type="Google" id="ProtNLM"/>
    </source>
</evidence>
<dbReference type="PANTHER" id="PTHR48006:SF92">
    <property type="entry name" value="LRR RECEPTOR-LIKE SERINE_THREONINE-PROTEIN KINASE GSO1"/>
    <property type="match status" value="1"/>
</dbReference>
<accession>A0ABS8RI23</accession>
<sequence length="123" mass="13537">MAFAIIRVLICFFTSTWTKVAWVNCFTVHLVKRTGLGFMIALGAAEGLAYLHHDCKPQIIHPKVVDMPQTKSMSAVAGSYGYIAPDKTTVSHMLTVLKIALVCTCLSPADRPSMREVINVDRV</sequence>
<dbReference type="InterPro" id="IPR011009">
    <property type="entry name" value="Kinase-like_dom_sf"/>
</dbReference>
<evidence type="ECO:0000313" key="2">
    <source>
        <dbReference type="EMBL" id="MCD7445991.1"/>
    </source>
</evidence>
<dbReference type="Proteomes" id="UP000823775">
    <property type="component" value="Unassembled WGS sequence"/>
</dbReference>
<evidence type="ECO:0000256" key="1">
    <source>
        <dbReference type="ARBA" id="ARBA00004479"/>
    </source>
</evidence>
<comment type="caution">
    <text evidence="2">The sequence shown here is derived from an EMBL/GenBank/DDBJ whole genome shotgun (WGS) entry which is preliminary data.</text>
</comment>
<gene>
    <name evidence="2" type="ORF">HAX54_024695</name>
</gene>
<dbReference type="SUPFAM" id="SSF56112">
    <property type="entry name" value="Protein kinase-like (PK-like)"/>
    <property type="match status" value="1"/>
</dbReference>
<comment type="subcellular location">
    <subcellularLocation>
        <location evidence="1">Membrane</location>
        <topology evidence="1">Single-pass type I membrane protein</topology>
    </subcellularLocation>
</comment>
<organism evidence="2 3">
    <name type="scientific">Datura stramonium</name>
    <name type="common">Jimsonweed</name>
    <name type="synonym">Common thornapple</name>
    <dbReference type="NCBI Taxonomy" id="4076"/>
    <lineage>
        <taxon>Eukaryota</taxon>
        <taxon>Viridiplantae</taxon>
        <taxon>Streptophyta</taxon>
        <taxon>Embryophyta</taxon>
        <taxon>Tracheophyta</taxon>
        <taxon>Spermatophyta</taxon>
        <taxon>Magnoliopsida</taxon>
        <taxon>eudicotyledons</taxon>
        <taxon>Gunneridae</taxon>
        <taxon>Pentapetalae</taxon>
        <taxon>asterids</taxon>
        <taxon>lamiids</taxon>
        <taxon>Solanales</taxon>
        <taxon>Solanaceae</taxon>
        <taxon>Solanoideae</taxon>
        <taxon>Datureae</taxon>
        <taxon>Datura</taxon>
    </lineage>
</organism>
<proteinExistence type="predicted"/>
<reference evidence="2 3" key="1">
    <citation type="journal article" date="2021" name="BMC Genomics">
        <title>Datura genome reveals duplications of psychoactive alkaloid biosynthetic genes and high mutation rate following tissue culture.</title>
        <authorList>
            <person name="Rajewski A."/>
            <person name="Carter-House D."/>
            <person name="Stajich J."/>
            <person name="Litt A."/>
        </authorList>
    </citation>
    <scope>NUCLEOTIDE SEQUENCE [LARGE SCALE GENOMIC DNA]</scope>
    <source>
        <strain evidence="2">AR-01</strain>
    </source>
</reference>
<name>A0ABS8RI23_DATST</name>